<dbReference type="Gene3D" id="1.25.40.20">
    <property type="entry name" value="Ankyrin repeat-containing domain"/>
    <property type="match status" value="1"/>
</dbReference>
<dbReference type="InterPro" id="IPR002110">
    <property type="entry name" value="Ankyrin_rpt"/>
</dbReference>
<comment type="caution">
    <text evidence="4">The sequence shown here is derived from an EMBL/GenBank/DDBJ whole genome shotgun (WGS) entry which is preliminary data.</text>
</comment>
<dbReference type="GO" id="GO:0010468">
    <property type="term" value="P:regulation of gene expression"/>
    <property type="evidence" value="ECO:0007669"/>
    <property type="project" value="TreeGrafter"/>
</dbReference>
<dbReference type="InterPro" id="IPR036770">
    <property type="entry name" value="Ankyrin_rpt-contain_sf"/>
</dbReference>
<sequence length="84" mass="9210">MSGFSIQRAALEGQPGLVRSLLSENPNLINAKDDDGRTALHWASTRDNLGMIQLLLGYQPDLEAKDKMGWTSLMIACESITFSV</sequence>
<evidence type="ECO:0000256" key="3">
    <source>
        <dbReference type="PROSITE-ProRule" id="PRU00023"/>
    </source>
</evidence>
<dbReference type="PANTHER" id="PTHR24124">
    <property type="entry name" value="ANKYRIN REPEAT FAMILY A"/>
    <property type="match status" value="1"/>
</dbReference>
<dbReference type="InParanoid" id="A0A1Y2ASJ4"/>
<gene>
    <name evidence="4" type="ORF">BCR39DRAFT_544946</name>
</gene>
<dbReference type="PROSITE" id="PS50088">
    <property type="entry name" value="ANK_REPEAT"/>
    <property type="match status" value="1"/>
</dbReference>
<dbReference type="PROSITE" id="PS50297">
    <property type="entry name" value="ANK_REP_REGION"/>
    <property type="match status" value="1"/>
</dbReference>
<dbReference type="OrthoDB" id="539213at2759"/>
<protein>
    <submittedName>
        <fullName evidence="4">Ankyrin repeat-containing domain protein</fullName>
    </submittedName>
</protein>
<keyword evidence="5" id="KW-1185">Reference proteome</keyword>
<reference evidence="4 5" key="1">
    <citation type="submission" date="2016-07" db="EMBL/GenBank/DDBJ databases">
        <title>Pervasive Adenine N6-methylation of Active Genes in Fungi.</title>
        <authorList>
            <consortium name="DOE Joint Genome Institute"/>
            <person name="Mondo S.J."/>
            <person name="Dannebaum R.O."/>
            <person name="Kuo R.C."/>
            <person name="Labutti K."/>
            <person name="Haridas S."/>
            <person name="Kuo A."/>
            <person name="Salamov A."/>
            <person name="Ahrendt S.R."/>
            <person name="Lipzen A."/>
            <person name="Sullivan W."/>
            <person name="Andreopoulos W.B."/>
            <person name="Clum A."/>
            <person name="Lindquist E."/>
            <person name="Daum C."/>
            <person name="Ramamoorthy G.K."/>
            <person name="Gryganskyi A."/>
            <person name="Culley D."/>
            <person name="Magnuson J.K."/>
            <person name="James T.Y."/>
            <person name="O'Malley M.A."/>
            <person name="Stajich J.E."/>
            <person name="Spatafora J.W."/>
            <person name="Visel A."/>
            <person name="Grigoriev I.V."/>
        </authorList>
    </citation>
    <scope>NUCLEOTIDE SEQUENCE [LARGE SCALE GENOMIC DNA]</scope>
    <source>
        <strain evidence="4 5">68-887.2</strain>
    </source>
</reference>
<evidence type="ECO:0000313" key="4">
    <source>
        <dbReference type="EMBL" id="ORY25177.1"/>
    </source>
</evidence>
<keyword evidence="2 3" id="KW-0040">ANK repeat</keyword>
<keyword evidence="1" id="KW-0677">Repeat</keyword>
<dbReference type="Proteomes" id="UP000193986">
    <property type="component" value="Unassembled WGS sequence"/>
</dbReference>
<feature type="repeat" description="ANK" evidence="3">
    <location>
        <begin position="35"/>
        <end position="67"/>
    </location>
</feature>
<dbReference type="EMBL" id="MCFC01000060">
    <property type="protein sequence ID" value="ORY25177.1"/>
    <property type="molecule type" value="Genomic_DNA"/>
</dbReference>
<dbReference type="GO" id="GO:0005634">
    <property type="term" value="C:nucleus"/>
    <property type="evidence" value="ECO:0007669"/>
    <property type="project" value="TreeGrafter"/>
</dbReference>
<dbReference type="AlphaFoldDB" id="A0A1Y2ASJ4"/>
<dbReference type="SUPFAM" id="SSF48403">
    <property type="entry name" value="Ankyrin repeat"/>
    <property type="match status" value="1"/>
</dbReference>
<name>A0A1Y2ASJ4_9TREE</name>
<proteinExistence type="predicted"/>
<dbReference type="Pfam" id="PF12796">
    <property type="entry name" value="Ank_2"/>
    <property type="match status" value="1"/>
</dbReference>
<evidence type="ECO:0000313" key="5">
    <source>
        <dbReference type="Proteomes" id="UP000193986"/>
    </source>
</evidence>
<evidence type="ECO:0000256" key="2">
    <source>
        <dbReference type="ARBA" id="ARBA00023043"/>
    </source>
</evidence>
<organism evidence="4 5">
    <name type="scientific">Naematelia encephala</name>
    <dbReference type="NCBI Taxonomy" id="71784"/>
    <lineage>
        <taxon>Eukaryota</taxon>
        <taxon>Fungi</taxon>
        <taxon>Dikarya</taxon>
        <taxon>Basidiomycota</taxon>
        <taxon>Agaricomycotina</taxon>
        <taxon>Tremellomycetes</taxon>
        <taxon>Tremellales</taxon>
        <taxon>Naemateliaceae</taxon>
        <taxon>Naematelia</taxon>
    </lineage>
</organism>
<accession>A0A1Y2ASJ4</accession>
<evidence type="ECO:0000256" key="1">
    <source>
        <dbReference type="ARBA" id="ARBA00022737"/>
    </source>
</evidence>
<dbReference type="STRING" id="71784.A0A1Y2ASJ4"/>
<dbReference type="PANTHER" id="PTHR24124:SF14">
    <property type="entry name" value="CHROMOSOME UNDETERMINED SCAFFOLD_25, WHOLE GENOME SHOTGUN SEQUENCE"/>
    <property type="match status" value="1"/>
</dbReference>
<dbReference type="SMART" id="SM00248">
    <property type="entry name" value="ANK"/>
    <property type="match status" value="1"/>
</dbReference>